<evidence type="ECO:0008006" key="14">
    <source>
        <dbReference type="Google" id="ProtNLM"/>
    </source>
</evidence>
<feature type="transmembrane region" description="Helical" evidence="8">
    <location>
        <begin position="474"/>
        <end position="493"/>
    </location>
</feature>
<feature type="transmembrane region" description="Helical" evidence="8">
    <location>
        <begin position="970"/>
        <end position="994"/>
    </location>
</feature>
<feature type="domain" description="Trafficking protein particle complex subunit 13 N-terminal" evidence="10">
    <location>
        <begin position="19"/>
        <end position="156"/>
    </location>
</feature>
<dbReference type="PANTHER" id="PTHR43302">
    <property type="entry name" value="TRANSPORTER ARSB-RELATED"/>
    <property type="match status" value="1"/>
</dbReference>
<dbReference type="PANTHER" id="PTHR43302:SF5">
    <property type="entry name" value="TRANSPORTER ARSB-RELATED"/>
    <property type="match status" value="1"/>
</dbReference>
<dbReference type="AlphaFoldDB" id="A0AAD2FSC8"/>
<feature type="domain" description="Citrate transporter-like" evidence="9">
    <location>
        <begin position="919"/>
        <end position="996"/>
    </location>
</feature>
<gene>
    <name evidence="12" type="ORF">CYCCA115_LOCUS13100</name>
</gene>
<evidence type="ECO:0000256" key="8">
    <source>
        <dbReference type="SAM" id="Phobius"/>
    </source>
</evidence>
<evidence type="ECO:0000259" key="10">
    <source>
        <dbReference type="Pfam" id="PF06159"/>
    </source>
</evidence>
<feature type="transmembrane region" description="Helical" evidence="8">
    <location>
        <begin position="841"/>
        <end position="874"/>
    </location>
</feature>
<evidence type="ECO:0000256" key="2">
    <source>
        <dbReference type="ARBA" id="ARBA00022448"/>
    </source>
</evidence>
<name>A0AAD2FSC8_9STRA</name>
<evidence type="ECO:0000256" key="5">
    <source>
        <dbReference type="ARBA" id="ARBA00022989"/>
    </source>
</evidence>
<feature type="domain" description="Trafficking protein particle complex subunit 13 C-terminal" evidence="11">
    <location>
        <begin position="342"/>
        <end position="430"/>
    </location>
</feature>
<evidence type="ECO:0000256" key="3">
    <source>
        <dbReference type="ARBA" id="ARBA00022475"/>
    </source>
</evidence>
<sequence length="1082" mass="117784">MTSTGMQQVKPILDTAVPTLKVMRLQKPELHIPAAGTLEDKGVLSSAMCLPDSFGVIHIGETFTAYLGALNVSKTLPVSRLTVSAQLQTPSQRWHLASSLDSGNSNGGVDVPPEAGVDAVVSHVLEEPGQHILRVEVGYGSADGQKTLRKFYRFQVSVPLIIGASTYKSGESVCFVSLDVQNNEAETKGGLTICSVDFDAVHGLEANQVHLETEGKDSLRATALFDNCGRLETGVTRSYLFKVDATSASKPGRIDAGDELGTASFTWRKACGEMGRMKSSLLICPNATILSGTEKRPTGKDKKIEPLSVDATNTTVIPGLAQDRQATLGQKLPVTVQPIDPPVQVQIGQPFHIEFLVVNHSEKYISLQVQFRMEQLTGISVCGPNFKNLDEVPGNGGNVRVTVRFIALSAGLLQLRGCRVADLSTGLEIPQSALCNMLVHCYAGRRISGMMDIEKNRSIDAVNAPAKTSFMRKWGPALLVVAGVLALNASLLGPTGSKIPELSQSHFERRALIERHTADVLAMPSNPDDRHLNRGFGSRHLTEQEGGNMEYTRRRHRYLGEYLHVDVSDQFSLFGKWSVALIYFSFWFFLMFPNWFLPIGRPGIALGGGLSMVVWRFLLLKTGHGPFFDAERVIIMEPLFLLFGLMLTTIYLEKMERGGLFDKLRDSLDDPVNWKRSGKIMAMSTLGSAAVMNDSVALIFSGVVVDLCVRHKVANSLPYLLSLATTANIGSALTLTGNPQNILIVSLSYDDIGWLEFAGNVAMPVVAATCINVIMMFVYYGSELFPGSSGVAENIGIIFLGNRTPEMLAQEHAFYARQAASPDQSGVDASSGWTFWSKLQVLIVVIFLICFAVGLDVCVVSISAGAILMVIAAYKRQHYDPRPDTTQYDAEGNPIPRKKTYDMDGNEIEPEEDELVTESETTLTEVDYGLLMLFIGQFLLIGSFDDTGVPQAFFNISMGNCAEQMTKGACVYWFVMVITILSNVASNVPVVQMLAATFPYATPYDWLQVSFSATVAGNLTMLGSAANMIVAFQAAKVGDRTFTSERHAPFGIPSTLLCLYAGTFALATFHFAPECSERLGEC</sequence>
<evidence type="ECO:0000259" key="11">
    <source>
        <dbReference type="Pfam" id="PF23643"/>
    </source>
</evidence>
<dbReference type="EMBL" id="CAKOGP040001783">
    <property type="protein sequence ID" value="CAJ1951494.1"/>
    <property type="molecule type" value="Genomic_DNA"/>
</dbReference>
<feature type="region of interest" description="Disordered" evidence="7">
    <location>
        <begin position="883"/>
        <end position="904"/>
    </location>
</feature>
<dbReference type="GO" id="GO:0005886">
    <property type="term" value="C:plasma membrane"/>
    <property type="evidence" value="ECO:0007669"/>
    <property type="project" value="UniProtKB-SubCell"/>
</dbReference>
<proteinExistence type="predicted"/>
<evidence type="ECO:0000313" key="13">
    <source>
        <dbReference type="Proteomes" id="UP001295423"/>
    </source>
</evidence>
<feature type="transmembrane region" description="Helical" evidence="8">
    <location>
        <begin position="603"/>
        <end position="620"/>
    </location>
</feature>
<dbReference type="Pfam" id="PF23643">
    <property type="entry name" value="TRAPPC13_C"/>
    <property type="match status" value="1"/>
</dbReference>
<keyword evidence="3" id="KW-1003">Cell membrane</keyword>
<evidence type="ECO:0000256" key="6">
    <source>
        <dbReference type="ARBA" id="ARBA00023136"/>
    </source>
</evidence>
<feature type="transmembrane region" description="Helical" evidence="8">
    <location>
        <begin position="680"/>
        <end position="705"/>
    </location>
</feature>
<keyword evidence="4 8" id="KW-0812">Transmembrane</keyword>
<dbReference type="GO" id="GO:0055085">
    <property type="term" value="P:transmembrane transport"/>
    <property type="evidence" value="ECO:0007669"/>
    <property type="project" value="InterPro"/>
</dbReference>
<evidence type="ECO:0000313" key="12">
    <source>
        <dbReference type="EMBL" id="CAJ1951494.1"/>
    </source>
</evidence>
<dbReference type="InterPro" id="IPR004680">
    <property type="entry name" value="Cit_transptr-like_dom"/>
</dbReference>
<dbReference type="Pfam" id="PF03600">
    <property type="entry name" value="CitMHS"/>
    <property type="match status" value="2"/>
</dbReference>
<evidence type="ECO:0000256" key="1">
    <source>
        <dbReference type="ARBA" id="ARBA00004651"/>
    </source>
</evidence>
<evidence type="ECO:0000256" key="4">
    <source>
        <dbReference type="ARBA" id="ARBA00022692"/>
    </source>
</evidence>
<feature type="transmembrane region" description="Helical" evidence="8">
    <location>
        <begin position="757"/>
        <end position="780"/>
    </location>
</feature>
<feature type="transmembrane region" description="Helical" evidence="8">
    <location>
        <begin position="577"/>
        <end position="597"/>
    </location>
</feature>
<feature type="transmembrane region" description="Helical" evidence="8">
    <location>
        <begin position="1006"/>
        <end position="1030"/>
    </location>
</feature>
<protein>
    <recommendedName>
        <fullName evidence="14">Citrate transporter-like domain-containing protein</fullName>
    </recommendedName>
</protein>
<evidence type="ECO:0000259" key="9">
    <source>
        <dbReference type="Pfam" id="PF03600"/>
    </source>
</evidence>
<dbReference type="InterPro" id="IPR055428">
    <property type="entry name" value="TRAPPC13_C"/>
</dbReference>
<comment type="caution">
    <text evidence="12">The sequence shown here is derived from an EMBL/GenBank/DDBJ whole genome shotgun (WGS) entry which is preliminary data.</text>
</comment>
<keyword evidence="13" id="KW-1185">Reference proteome</keyword>
<feature type="domain" description="Citrate transporter-like" evidence="9">
    <location>
        <begin position="595"/>
        <end position="871"/>
    </location>
</feature>
<keyword evidence="2" id="KW-0813">Transport</keyword>
<feature type="transmembrane region" description="Helical" evidence="8">
    <location>
        <begin position="632"/>
        <end position="652"/>
    </location>
</feature>
<accession>A0AAD2FSC8</accession>
<feature type="transmembrane region" description="Helical" evidence="8">
    <location>
        <begin position="1050"/>
        <end position="1072"/>
    </location>
</feature>
<keyword evidence="5 8" id="KW-1133">Transmembrane helix</keyword>
<organism evidence="12 13">
    <name type="scientific">Cylindrotheca closterium</name>
    <dbReference type="NCBI Taxonomy" id="2856"/>
    <lineage>
        <taxon>Eukaryota</taxon>
        <taxon>Sar</taxon>
        <taxon>Stramenopiles</taxon>
        <taxon>Ochrophyta</taxon>
        <taxon>Bacillariophyta</taxon>
        <taxon>Bacillariophyceae</taxon>
        <taxon>Bacillariophycidae</taxon>
        <taxon>Bacillariales</taxon>
        <taxon>Bacillariaceae</taxon>
        <taxon>Cylindrotheca</taxon>
    </lineage>
</organism>
<dbReference type="Pfam" id="PF06159">
    <property type="entry name" value="TRAPPC13_N"/>
    <property type="match status" value="1"/>
</dbReference>
<keyword evidence="6 8" id="KW-0472">Membrane</keyword>
<comment type="subcellular location">
    <subcellularLocation>
        <location evidence="1">Cell membrane</location>
        <topology evidence="1">Multi-pass membrane protein</topology>
    </subcellularLocation>
</comment>
<dbReference type="Proteomes" id="UP001295423">
    <property type="component" value="Unassembled WGS sequence"/>
</dbReference>
<dbReference type="InterPro" id="IPR055427">
    <property type="entry name" value="TRAPPC13_N"/>
</dbReference>
<reference evidence="12" key="1">
    <citation type="submission" date="2023-08" db="EMBL/GenBank/DDBJ databases">
        <authorList>
            <person name="Audoor S."/>
            <person name="Bilcke G."/>
        </authorList>
    </citation>
    <scope>NUCLEOTIDE SEQUENCE</scope>
</reference>
<evidence type="ECO:0000256" key="7">
    <source>
        <dbReference type="SAM" id="MobiDB-lite"/>
    </source>
</evidence>